<sequence precursor="true">MIRKISVLVVYVAVLSIFAGCGSTKPKAESWVLPKKEKADSAMLIGYIGYPNNKKENPENNKLYLSEVNFMTKDKAVYFGNGEPNIELDNNYFVVPNLKPGKYYLVSFRTGELFDQLPLYDEKYVIEVKPGQIKFFGSFDFLEYDSSFLGAHSYKFSIRKTEKPSELEMFQWLNRVGAGSGWEPAIKKRIHELGAQP</sequence>
<dbReference type="OrthoDB" id="9198327at2"/>
<reference evidence="1 2" key="1">
    <citation type="submission" date="2010-03" db="EMBL/GenBank/DDBJ databases">
        <title>Complete sequence of Sideroxydans lithotrophicus ES-1.</title>
        <authorList>
            <consortium name="US DOE Joint Genome Institute"/>
            <person name="Lucas S."/>
            <person name="Copeland A."/>
            <person name="Lapidus A."/>
            <person name="Cheng J.-F."/>
            <person name="Bruce D."/>
            <person name="Goodwin L."/>
            <person name="Pitluck S."/>
            <person name="Munk A.C."/>
            <person name="Detter J.C."/>
            <person name="Han C."/>
            <person name="Tapia R."/>
            <person name="Larimer F."/>
            <person name="Land M."/>
            <person name="Hauser L."/>
            <person name="Kyrpides N."/>
            <person name="Ivanova N."/>
            <person name="Emerson D."/>
            <person name="Woyke T."/>
        </authorList>
    </citation>
    <scope>NUCLEOTIDE SEQUENCE [LARGE SCALE GENOMIC DNA]</scope>
    <source>
        <strain evidence="1 2">ES-1</strain>
    </source>
</reference>
<dbReference type="HOGENOM" id="CLU_1383353_0_0_4"/>
<dbReference type="KEGG" id="slt:Slit_1212"/>
<dbReference type="STRING" id="580332.Slit_1212"/>
<dbReference type="eggNOG" id="ENOG5033YC8">
    <property type="taxonomic scope" value="Bacteria"/>
</dbReference>
<dbReference type="EMBL" id="CP001965">
    <property type="protein sequence ID" value="ADE11450.1"/>
    <property type="molecule type" value="Genomic_DNA"/>
</dbReference>
<evidence type="ECO:0008006" key="3">
    <source>
        <dbReference type="Google" id="ProtNLM"/>
    </source>
</evidence>
<name>D5CR64_SIDLE</name>
<organism evidence="1 2">
    <name type="scientific">Sideroxydans lithotrophicus (strain ES-1)</name>
    <dbReference type="NCBI Taxonomy" id="580332"/>
    <lineage>
        <taxon>Bacteria</taxon>
        <taxon>Pseudomonadati</taxon>
        <taxon>Pseudomonadota</taxon>
        <taxon>Betaproteobacteria</taxon>
        <taxon>Nitrosomonadales</taxon>
        <taxon>Gallionellaceae</taxon>
        <taxon>Sideroxydans</taxon>
    </lineage>
</organism>
<keyword evidence="2" id="KW-1185">Reference proteome</keyword>
<accession>D5CR64</accession>
<evidence type="ECO:0000313" key="2">
    <source>
        <dbReference type="Proteomes" id="UP000001625"/>
    </source>
</evidence>
<gene>
    <name evidence="1" type="ordered locus">Slit_1212</name>
</gene>
<dbReference type="PROSITE" id="PS51257">
    <property type="entry name" value="PROKAR_LIPOPROTEIN"/>
    <property type="match status" value="1"/>
</dbReference>
<dbReference type="RefSeq" id="WP_013029348.1">
    <property type="nucleotide sequence ID" value="NC_013959.1"/>
</dbReference>
<protein>
    <recommendedName>
        <fullName evidence="3">Lipoprotein</fullName>
    </recommendedName>
</protein>
<dbReference type="AlphaFoldDB" id="D5CR64"/>
<proteinExistence type="predicted"/>
<dbReference type="Proteomes" id="UP000001625">
    <property type="component" value="Chromosome"/>
</dbReference>
<evidence type="ECO:0000313" key="1">
    <source>
        <dbReference type="EMBL" id="ADE11450.1"/>
    </source>
</evidence>